<dbReference type="InterPro" id="IPR043839">
    <property type="entry name" value="PafC_HTH"/>
</dbReference>
<keyword evidence="5" id="KW-1185">Reference proteome</keyword>
<dbReference type="InterPro" id="IPR051534">
    <property type="entry name" value="CBASS_pafABC_assoc_protein"/>
</dbReference>
<dbReference type="Pfam" id="PF25583">
    <property type="entry name" value="WCX"/>
    <property type="match status" value="1"/>
</dbReference>
<name>A0A0U1L471_9FIRM</name>
<dbReference type="Pfam" id="PF19187">
    <property type="entry name" value="HTH_PafC"/>
    <property type="match status" value="1"/>
</dbReference>
<dbReference type="PANTHER" id="PTHR34580">
    <property type="match status" value="1"/>
</dbReference>
<accession>A0A0U1L471</accession>
<dbReference type="PIRSF" id="PIRSF016838">
    <property type="entry name" value="PafC"/>
    <property type="match status" value="1"/>
</dbReference>
<feature type="domain" description="WYL" evidence="1">
    <location>
        <begin position="166"/>
        <end position="228"/>
    </location>
</feature>
<dbReference type="EMBL" id="CTRP01000014">
    <property type="protein sequence ID" value="CQR73903.1"/>
    <property type="molecule type" value="Genomic_DNA"/>
</dbReference>
<dbReference type="InterPro" id="IPR057727">
    <property type="entry name" value="WCX_dom"/>
</dbReference>
<protein>
    <submittedName>
        <fullName evidence="4">Transcriptional regulator, DeoR family</fullName>
    </submittedName>
</protein>
<organism evidence="4 5">
    <name type="scientific">Sporomusa ovata</name>
    <dbReference type="NCBI Taxonomy" id="2378"/>
    <lineage>
        <taxon>Bacteria</taxon>
        <taxon>Bacillati</taxon>
        <taxon>Bacillota</taxon>
        <taxon>Negativicutes</taxon>
        <taxon>Selenomonadales</taxon>
        <taxon>Sporomusaceae</taxon>
        <taxon>Sporomusa</taxon>
    </lineage>
</organism>
<dbReference type="Pfam" id="PF13280">
    <property type="entry name" value="WYL"/>
    <property type="match status" value="1"/>
</dbReference>
<feature type="domain" description="PafC HTH" evidence="2">
    <location>
        <begin position="25"/>
        <end position="128"/>
    </location>
</feature>
<evidence type="ECO:0000259" key="3">
    <source>
        <dbReference type="Pfam" id="PF25583"/>
    </source>
</evidence>
<proteinExistence type="predicted"/>
<evidence type="ECO:0000313" key="5">
    <source>
        <dbReference type="Proteomes" id="UP000049855"/>
    </source>
</evidence>
<dbReference type="AlphaFoldDB" id="A0A0U1L471"/>
<evidence type="ECO:0000259" key="2">
    <source>
        <dbReference type="Pfam" id="PF19187"/>
    </source>
</evidence>
<dbReference type="InterPro" id="IPR028349">
    <property type="entry name" value="PafC-like"/>
</dbReference>
<feature type="domain" description="WCX" evidence="3">
    <location>
        <begin position="257"/>
        <end position="334"/>
    </location>
</feature>
<sequence length="339" mass="39898">MEFLQERRMIFLNLPFEVVNVSNSEKLLRLLKVISLIERRHGATLNNLAEECNVCERNIYRDLDALNESGIPVYFDVETKRYRFMDKVFLRPLTFSVDEAAAVLACVQDFSKENTPLSNSLRLAQDKILACLPNDRQCQVDKARKVVDIWVTSKPVEVCQKLFGCVEKAIERHRRLKIRYYTKQRESESERKIDPYVITFRGSAWYLIAYCHLRQDVLLFRMDRIKQANETMESFDLPKDFSTQEYFSGSWLIERGEPVHVKLRFLPEAARWVRSETFHPSQRITELDDGAIIFEATVNGRREISRWILGYGSEVEVLEPEDLRFYLMKQAAQMVKIYN</sequence>
<dbReference type="Proteomes" id="UP000049855">
    <property type="component" value="Unassembled WGS sequence"/>
</dbReference>
<dbReference type="PROSITE" id="PS52050">
    <property type="entry name" value="WYL"/>
    <property type="match status" value="1"/>
</dbReference>
<dbReference type="Gene3D" id="1.10.10.10">
    <property type="entry name" value="Winged helix-like DNA-binding domain superfamily/Winged helix DNA-binding domain"/>
    <property type="match status" value="1"/>
</dbReference>
<dbReference type="InterPro" id="IPR036388">
    <property type="entry name" value="WH-like_DNA-bd_sf"/>
</dbReference>
<evidence type="ECO:0000259" key="1">
    <source>
        <dbReference type="Pfam" id="PF13280"/>
    </source>
</evidence>
<gene>
    <name evidence="4" type="ORF">SpAn4DRAFT_0365</name>
</gene>
<dbReference type="InterPro" id="IPR026881">
    <property type="entry name" value="WYL_dom"/>
</dbReference>
<evidence type="ECO:0000313" key="4">
    <source>
        <dbReference type="EMBL" id="CQR73903.1"/>
    </source>
</evidence>
<reference evidence="5" key="1">
    <citation type="submission" date="2015-03" db="EMBL/GenBank/DDBJ databases">
        <authorList>
            <person name="Nijsse Bart"/>
        </authorList>
    </citation>
    <scope>NUCLEOTIDE SEQUENCE [LARGE SCALE GENOMIC DNA]</scope>
</reference>
<dbReference type="PANTHER" id="PTHR34580:SF1">
    <property type="entry name" value="PROTEIN PAFC"/>
    <property type="match status" value="1"/>
</dbReference>